<dbReference type="KEGG" id="lbc:LACBIDRAFT_310855"/>
<organism evidence="2">
    <name type="scientific">Laccaria bicolor (strain S238N-H82 / ATCC MYA-4686)</name>
    <name type="common">Bicoloured deceiver</name>
    <name type="synonym">Laccaria laccata var. bicolor</name>
    <dbReference type="NCBI Taxonomy" id="486041"/>
    <lineage>
        <taxon>Eukaryota</taxon>
        <taxon>Fungi</taxon>
        <taxon>Dikarya</taxon>
        <taxon>Basidiomycota</taxon>
        <taxon>Agaricomycotina</taxon>
        <taxon>Agaricomycetes</taxon>
        <taxon>Agaricomycetidae</taxon>
        <taxon>Agaricales</taxon>
        <taxon>Agaricineae</taxon>
        <taxon>Hydnangiaceae</taxon>
        <taxon>Laccaria</taxon>
    </lineage>
</organism>
<dbReference type="InParanoid" id="B0DV89"/>
<proteinExistence type="predicted"/>
<dbReference type="Proteomes" id="UP000001194">
    <property type="component" value="Unassembled WGS sequence"/>
</dbReference>
<gene>
    <name evidence="1" type="ORF">LACBIDRAFT_310855</name>
</gene>
<keyword evidence="2" id="KW-1185">Reference proteome</keyword>
<evidence type="ECO:0000313" key="1">
    <source>
        <dbReference type="EMBL" id="EDR01469.1"/>
    </source>
</evidence>
<dbReference type="AlphaFoldDB" id="B0DV89"/>
<dbReference type="EMBL" id="DS547138">
    <property type="protein sequence ID" value="EDR01469.1"/>
    <property type="molecule type" value="Genomic_DNA"/>
</dbReference>
<dbReference type="HOGENOM" id="CLU_2498248_0_0_1"/>
<protein>
    <submittedName>
        <fullName evidence="1">Predicted protein</fullName>
    </submittedName>
</protein>
<reference evidence="1 2" key="1">
    <citation type="journal article" date="2008" name="Nature">
        <title>The genome of Laccaria bicolor provides insights into mycorrhizal symbiosis.</title>
        <authorList>
            <person name="Martin F."/>
            <person name="Aerts A."/>
            <person name="Ahren D."/>
            <person name="Brun A."/>
            <person name="Danchin E.G.J."/>
            <person name="Duchaussoy F."/>
            <person name="Gibon J."/>
            <person name="Kohler A."/>
            <person name="Lindquist E."/>
            <person name="Pereda V."/>
            <person name="Salamov A."/>
            <person name="Shapiro H.J."/>
            <person name="Wuyts J."/>
            <person name="Blaudez D."/>
            <person name="Buee M."/>
            <person name="Brokstein P."/>
            <person name="Canbaeck B."/>
            <person name="Cohen D."/>
            <person name="Courty P.E."/>
            <person name="Coutinho P.M."/>
            <person name="Delaruelle C."/>
            <person name="Detter J.C."/>
            <person name="Deveau A."/>
            <person name="DiFazio S."/>
            <person name="Duplessis S."/>
            <person name="Fraissinet-Tachet L."/>
            <person name="Lucic E."/>
            <person name="Frey-Klett P."/>
            <person name="Fourrey C."/>
            <person name="Feussner I."/>
            <person name="Gay G."/>
            <person name="Grimwood J."/>
            <person name="Hoegger P.J."/>
            <person name="Jain P."/>
            <person name="Kilaru S."/>
            <person name="Labbe J."/>
            <person name="Lin Y.C."/>
            <person name="Legue V."/>
            <person name="Le Tacon F."/>
            <person name="Marmeisse R."/>
            <person name="Melayah D."/>
            <person name="Montanini B."/>
            <person name="Muratet M."/>
            <person name="Nehls U."/>
            <person name="Niculita-Hirzel H."/>
            <person name="Oudot-Le Secq M.P."/>
            <person name="Peter M."/>
            <person name="Quesneville H."/>
            <person name="Rajashekar B."/>
            <person name="Reich M."/>
            <person name="Rouhier N."/>
            <person name="Schmutz J."/>
            <person name="Yin T."/>
            <person name="Chalot M."/>
            <person name="Henrissat B."/>
            <person name="Kuees U."/>
            <person name="Lucas S."/>
            <person name="Van de Peer Y."/>
            <person name="Podila G.K."/>
            <person name="Polle A."/>
            <person name="Pukkila P.J."/>
            <person name="Richardson P.M."/>
            <person name="Rouze P."/>
            <person name="Sanders I.R."/>
            <person name="Stajich J.E."/>
            <person name="Tunlid A."/>
            <person name="Tuskan G."/>
            <person name="Grigoriev I.V."/>
        </authorList>
    </citation>
    <scope>NUCLEOTIDE SEQUENCE [LARGE SCALE GENOMIC DNA]</scope>
    <source>
        <strain evidence="2">S238N-H82 / ATCC MYA-4686</strain>
    </source>
</reference>
<dbReference type="GeneID" id="6083518"/>
<dbReference type="RefSeq" id="XP_001887821.1">
    <property type="nucleotide sequence ID" value="XM_001887786.1"/>
</dbReference>
<sequence length="86" mass="9371">MFKGIFRLVPDGSSQDLLPGYPERICAHFYIVIYSESSVSKVSNFSGLSCPWNVAVLASRVPIRTELPLVPSVDLSFGTSSAFSDI</sequence>
<name>B0DV89_LACBS</name>
<accession>B0DV89</accession>
<evidence type="ECO:0000313" key="2">
    <source>
        <dbReference type="Proteomes" id="UP000001194"/>
    </source>
</evidence>